<organism evidence="4 5">
    <name type="scientific">Rhodanobacter aciditrophus</name>
    <dbReference type="NCBI Taxonomy" id="1623218"/>
    <lineage>
        <taxon>Bacteria</taxon>
        <taxon>Pseudomonadati</taxon>
        <taxon>Pseudomonadota</taxon>
        <taxon>Gammaproteobacteria</taxon>
        <taxon>Lysobacterales</taxon>
        <taxon>Rhodanobacteraceae</taxon>
        <taxon>Rhodanobacter</taxon>
    </lineage>
</organism>
<keyword evidence="5" id="KW-1185">Reference proteome</keyword>
<dbReference type="Gene3D" id="3.40.50.1100">
    <property type="match status" value="2"/>
</dbReference>
<dbReference type="EMBL" id="JBHTMN010000011">
    <property type="protein sequence ID" value="MFD1383768.1"/>
    <property type="molecule type" value="Genomic_DNA"/>
</dbReference>
<dbReference type="RefSeq" id="WP_377367348.1">
    <property type="nucleotide sequence ID" value="NZ_JBHTMN010000011.1"/>
</dbReference>
<keyword evidence="3" id="KW-0663">Pyridoxal phosphate</keyword>
<dbReference type="PIRSF" id="PIRSF006278">
    <property type="entry name" value="ACCD_DCysDesulf"/>
    <property type="match status" value="1"/>
</dbReference>
<name>A0ABW4B0U6_9GAMM</name>
<evidence type="ECO:0000256" key="1">
    <source>
        <dbReference type="ARBA" id="ARBA00001933"/>
    </source>
</evidence>
<gene>
    <name evidence="4" type="ORF">ACFQ45_10335</name>
</gene>
<dbReference type="SUPFAM" id="SSF53686">
    <property type="entry name" value="Tryptophan synthase beta subunit-like PLP-dependent enzymes"/>
    <property type="match status" value="1"/>
</dbReference>
<accession>A0ABW4B0U6</accession>
<protein>
    <submittedName>
        <fullName evidence="4">1-aminocyclopropane-1-carboxylate deaminase/D-cysteine desulfhydrase</fullName>
    </submittedName>
</protein>
<evidence type="ECO:0000256" key="3">
    <source>
        <dbReference type="ARBA" id="ARBA00022898"/>
    </source>
</evidence>
<proteinExistence type="inferred from homology"/>
<comment type="cofactor">
    <cofactor evidence="1">
        <name>pyridoxal 5'-phosphate</name>
        <dbReference type="ChEBI" id="CHEBI:597326"/>
    </cofactor>
</comment>
<dbReference type="InterPro" id="IPR036052">
    <property type="entry name" value="TrpB-like_PALP_sf"/>
</dbReference>
<dbReference type="PANTHER" id="PTHR43780">
    <property type="entry name" value="1-AMINOCYCLOPROPANE-1-CARBOXYLATE DEAMINASE-RELATED"/>
    <property type="match status" value="1"/>
</dbReference>
<dbReference type="PANTHER" id="PTHR43780:SF2">
    <property type="entry name" value="1-AMINOCYCLOPROPANE-1-CARBOXYLATE DEAMINASE-RELATED"/>
    <property type="match status" value="1"/>
</dbReference>
<evidence type="ECO:0000313" key="5">
    <source>
        <dbReference type="Proteomes" id="UP001597059"/>
    </source>
</evidence>
<dbReference type="Proteomes" id="UP001597059">
    <property type="component" value="Unassembled WGS sequence"/>
</dbReference>
<reference evidence="5" key="1">
    <citation type="journal article" date="2019" name="Int. J. Syst. Evol. Microbiol.">
        <title>The Global Catalogue of Microorganisms (GCM) 10K type strain sequencing project: providing services to taxonomists for standard genome sequencing and annotation.</title>
        <authorList>
            <consortium name="The Broad Institute Genomics Platform"/>
            <consortium name="The Broad Institute Genome Sequencing Center for Infectious Disease"/>
            <person name="Wu L."/>
            <person name="Ma J."/>
        </authorList>
    </citation>
    <scope>NUCLEOTIDE SEQUENCE [LARGE SCALE GENOMIC DNA]</scope>
    <source>
        <strain evidence="5">JCM 30774</strain>
    </source>
</reference>
<evidence type="ECO:0000313" key="4">
    <source>
        <dbReference type="EMBL" id="MFD1383768.1"/>
    </source>
</evidence>
<evidence type="ECO:0000256" key="2">
    <source>
        <dbReference type="ARBA" id="ARBA00008639"/>
    </source>
</evidence>
<dbReference type="InterPro" id="IPR027278">
    <property type="entry name" value="ACCD_DCysDesulf"/>
</dbReference>
<comment type="similarity">
    <text evidence="2">Belongs to the ACC deaminase/D-cysteine desulfhydrase family.</text>
</comment>
<sequence length="277" mass="30599">MAPGNKQHKLKYHLEKALIEGVRYIATFGGPYSNHIDAFVKRTVELGLQPIVVVRGEVQPSLTDTLRTAVCNGAILYPCSRQDYKRGLDSDVKRQVDSDFNTIYWIPEGGSGPLGVKGCQDWAEGILNNNGSGGEPWDMVCLASGTGTTAAGFLSSSNVSQLAVFSALKGTKNLELDIRSQALVDTSGKHLLTFDECYHGGFGKFSPELFAFLCDVYSLNPTLKLDPVYTGKMLYQVQQLITDGRWPYRRTLFIHTGGLQGWRGVAKHHWPFDSIDY</sequence>
<comment type="caution">
    <text evidence="4">The sequence shown here is derived from an EMBL/GenBank/DDBJ whole genome shotgun (WGS) entry which is preliminary data.</text>
</comment>